<feature type="binding site" evidence="11">
    <location>
        <begin position="10"/>
        <end position="15"/>
    </location>
    <ligand>
        <name>ATP</name>
        <dbReference type="ChEBI" id="CHEBI:30616"/>
    </ligand>
</feature>
<dbReference type="InterPro" id="IPR000623">
    <property type="entry name" value="Shikimate_kinase/TSH1"/>
</dbReference>
<keyword evidence="5 11" id="KW-0808">Transferase</keyword>
<dbReference type="PANTHER" id="PTHR21087">
    <property type="entry name" value="SHIKIMATE KINASE"/>
    <property type="match status" value="1"/>
</dbReference>
<dbReference type="GO" id="GO:0000287">
    <property type="term" value="F:magnesium ion binding"/>
    <property type="evidence" value="ECO:0007669"/>
    <property type="project" value="UniProtKB-UniRule"/>
</dbReference>
<keyword evidence="11" id="KW-0460">Magnesium</keyword>
<dbReference type="GO" id="GO:0005829">
    <property type="term" value="C:cytosol"/>
    <property type="evidence" value="ECO:0007669"/>
    <property type="project" value="TreeGrafter"/>
</dbReference>
<dbReference type="Gene3D" id="3.40.50.300">
    <property type="entry name" value="P-loop containing nucleotide triphosphate hydrolases"/>
    <property type="match status" value="1"/>
</dbReference>
<dbReference type="SUPFAM" id="SSF52540">
    <property type="entry name" value="P-loop containing nucleoside triphosphate hydrolases"/>
    <property type="match status" value="1"/>
</dbReference>
<dbReference type="GO" id="GO:0008652">
    <property type="term" value="P:amino acid biosynthetic process"/>
    <property type="evidence" value="ECO:0007669"/>
    <property type="project" value="UniProtKB-KW"/>
</dbReference>
<evidence type="ECO:0000256" key="3">
    <source>
        <dbReference type="ARBA" id="ARBA00012154"/>
    </source>
</evidence>
<feature type="binding site" evidence="11">
    <location>
        <position position="136"/>
    </location>
    <ligand>
        <name>substrate</name>
    </ligand>
</feature>
<accession>A0A3M6R086</accession>
<dbReference type="OrthoDB" id="9800332at2"/>
<comment type="cofactor">
    <cofactor evidence="11">
        <name>Mg(2+)</name>
        <dbReference type="ChEBI" id="CHEBI:18420"/>
    </cofactor>
    <text evidence="11">Binds 1 Mg(2+) ion per subunit.</text>
</comment>
<dbReference type="GO" id="GO:0009423">
    <property type="term" value="P:chorismate biosynthetic process"/>
    <property type="evidence" value="ECO:0007669"/>
    <property type="project" value="UniProtKB-UniRule"/>
</dbReference>
<comment type="caution">
    <text evidence="12">The sequence shown here is derived from an EMBL/GenBank/DDBJ whole genome shotgun (WGS) entry which is preliminary data.</text>
</comment>
<dbReference type="HAMAP" id="MF_00109">
    <property type="entry name" value="Shikimate_kinase"/>
    <property type="match status" value="1"/>
</dbReference>
<dbReference type="PANTHER" id="PTHR21087:SF16">
    <property type="entry name" value="SHIKIMATE KINASE 1, CHLOROPLASTIC"/>
    <property type="match status" value="1"/>
</dbReference>
<feature type="binding site" evidence="11">
    <location>
        <position position="79"/>
    </location>
    <ligand>
        <name>substrate</name>
    </ligand>
</feature>
<protein>
    <recommendedName>
        <fullName evidence="3 11">Shikimate kinase</fullName>
        <shortName evidence="11">SK</shortName>
        <ecNumber evidence="3 11">2.7.1.71</ecNumber>
    </recommendedName>
</protein>
<feature type="binding site" evidence="11">
    <location>
        <position position="56"/>
    </location>
    <ligand>
        <name>substrate</name>
    </ligand>
</feature>
<evidence type="ECO:0000256" key="9">
    <source>
        <dbReference type="ARBA" id="ARBA00023141"/>
    </source>
</evidence>
<evidence type="ECO:0000256" key="5">
    <source>
        <dbReference type="ARBA" id="ARBA00022679"/>
    </source>
</evidence>
<keyword evidence="13" id="KW-1185">Reference proteome</keyword>
<dbReference type="InterPro" id="IPR027417">
    <property type="entry name" value="P-loop_NTPase"/>
</dbReference>
<dbReference type="AlphaFoldDB" id="A0A3M6R086"/>
<dbReference type="CDD" id="cd00464">
    <property type="entry name" value="SK"/>
    <property type="match status" value="1"/>
</dbReference>
<feature type="binding site" evidence="11">
    <location>
        <position position="14"/>
    </location>
    <ligand>
        <name>Mg(2+)</name>
        <dbReference type="ChEBI" id="CHEBI:18420"/>
    </ligand>
</feature>
<evidence type="ECO:0000256" key="4">
    <source>
        <dbReference type="ARBA" id="ARBA00022605"/>
    </source>
</evidence>
<sequence length="174" mass="19152">MKIALIGMPAIGKTTLGRKLARIYGMDFVDLDHAIEEAIGCSIREYFDGMGEAAFRDVESRVLADHVARPGAAVLSTGGGIVLRPENRALLRQRCLVAYLFATPEVLLRRVRNDRTRPLLQVDDPLARLQELYAARHPLYQETADFHVAADAAGTRAVLAELQRHLAVHGLQSA</sequence>
<comment type="subunit">
    <text evidence="11">Monomer.</text>
</comment>
<keyword evidence="7 11" id="KW-0418">Kinase</keyword>
<reference evidence="12 13" key="1">
    <citation type="submission" date="2018-10" db="EMBL/GenBank/DDBJ databases">
        <title>Draft genome of Cortibacter populi DSM10536.</title>
        <authorList>
            <person name="Bernier A.-M."/>
            <person name="Bernard K."/>
        </authorList>
    </citation>
    <scope>NUCLEOTIDE SEQUENCE [LARGE SCALE GENOMIC DNA]</scope>
    <source>
        <strain evidence="12 13">DSM 105136</strain>
    </source>
</reference>
<feature type="binding site" evidence="11">
    <location>
        <position position="32"/>
    </location>
    <ligand>
        <name>substrate</name>
    </ligand>
</feature>
<keyword evidence="11" id="KW-0963">Cytoplasm</keyword>
<comment type="function">
    <text evidence="11">Catalyzes the specific phosphorylation of the 3-hydroxyl group of shikimic acid using ATP as a cosubstrate.</text>
</comment>
<comment type="similarity">
    <text evidence="2 11">Belongs to the shikimate kinase family.</text>
</comment>
<evidence type="ECO:0000256" key="1">
    <source>
        <dbReference type="ARBA" id="ARBA00004842"/>
    </source>
</evidence>
<dbReference type="GO" id="GO:0004765">
    <property type="term" value="F:shikimate kinase activity"/>
    <property type="evidence" value="ECO:0007669"/>
    <property type="project" value="UniProtKB-UniRule"/>
</dbReference>
<proteinExistence type="inferred from homology"/>
<keyword evidence="6 11" id="KW-0547">Nucleotide-binding</keyword>
<dbReference type="PROSITE" id="PS01128">
    <property type="entry name" value="SHIKIMATE_KINASE"/>
    <property type="match status" value="1"/>
</dbReference>
<evidence type="ECO:0000256" key="6">
    <source>
        <dbReference type="ARBA" id="ARBA00022741"/>
    </source>
</evidence>
<comment type="caution">
    <text evidence="11">Lacks conserved residue(s) required for the propagation of feature annotation.</text>
</comment>
<dbReference type="EC" id="2.7.1.71" evidence="3 11"/>
<organism evidence="12 13">
    <name type="scientific">Corticibacter populi</name>
    <dbReference type="NCBI Taxonomy" id="1550736"/>
    <lineage>
        <taxon>Bacteria</taxon>
        <taxon>Pseudomonadati</taxon>
        <taxon>Pseudomonadota</taxon>
        <taxon>Betaproteobacteria</taxon>
        <taxon>Burkholderiales</taxon>
        <taxon>Comamonadaceae</taxon>
        <taxon>Corticibacter</taxon>
    </lineage>
</organism>
<keyword evidence="9 11" id="KW-0057">Aromatic amino acid biosynthesis</keyword>
<comment type="subcellular location">
    <subcellularLocation>
        <location evidence="11">Cytoplasm</location>
    </subcellularLocation>
</comment>
<evidence type="ECO:0000256" key="8">
    <source>
        <dbReference type="ARBA" id="ARBA00022840"/>
    </source>
</evidence>
<comment type="pathway">
    <text evidence="1 11">Metabolic intermediate biosynthesis; chorismate biosynthesis; chorismate from D-erythrose 4-phosphate and phosphoenolpyruvate: step 5/7.</text>
</comment>
<dbReference type="InterPro" id="IPR031322">
    <property type="entry name" value="Shikimate/glucono_kinase"/>
</dbReference>
<dbReference type="GO" id="GO:0009073">
    <property type="term" value="P:aromatic amino acid family biosynthetic process"/>
    <property type="evidence" value="ECO:0007669"/>
    <property type="project" value="UniProtKB-KW"/>
</dbReference>
<name>A0A3M6R086_9BURK</name>
<feature type="binding site" evidence="11">
    <location>
        <position position="117"/>
    </location>
    <ligand>
        <name>ATP</name>
        <dbReference type="ChEBI" id="CHEBI:30616"/>
    </ligand>
</feature>
<dbReference type="PRINTS" id="PR01100">
    <property type="entry name" value="SHIKIMTKNASE"/>
</dbReference>
<gene>
    <name evidence="11" type="primary">aroK</name>
    <name evidence="12" type="ORF">D8I35_06250</name>
</gene>
<evidence type="ECO:0000256" key="7">
    <source>
        <dbReference type="ARBA" id="ARBA00022777"/>
    </source>
</evidence>
<dbReference type="InterPro" id="IPR023000">
    <property type="entry name" value="Shikimate_kinase_CS"/>
</dbReference>
<dbReference type="UniPathway" id="UPA00053">
    <property type="reaction ID" value="UER00088"/>
</dbReference>
<dbReference type="EMBL" id="RDQO01000001">
    <property type="protein sequence ID" value="RMX08658.1"/>
    <property type="molecule type" value="Genomic_DNA"/>
</dbReference>
<keyword evidence="11" id="KW-0479">Metal-binding</keyword>
<dbReference type="Pfam" id="PF01202">
    <property type="entry name" value="SKI"/>
    <property type="match status" value="1"/>
</dbReference>
<evidence type="ECO:0000313" key="13">
    <source>
        <dbReference type="Proteomes" id="UP000278006"/>
    </source>
</evidence>
<evidence type="ECO:0000313" key="12">
    <source>
        <dbReference type="EMBL" id="RMX08658.1"/>
    </source>
</evidence>
<keyword evidence="4 11" id="KW-0028">Amino-acid biosynthesis</keyword>
<keyword evidence="8 11" id="KW-0067">ATP-binding</keyword>
<dbReference type="GO" id="GO:0005524">
    <property type="term" value="F:ATP binding"/>
    <property type="evidence" value="ECO:0007669"/>
    <property type="project" value="UniProtKB-UniRule"/>
</dbReference>
<comment type="catalytic activity">
    <reaction evidence="10 11">
        <text>shikimate + ATP = 3-phosphoshikimate + ADP + H(+)</text>
        <dbReference type="Rhea" id="RHEA:13121"/>
        <dbReference type="ChEBI" id="CHEBI:15378"/>
        <dbReference type="ChEBI" id="CHEBI:30616"/>
        <dbReference type="ChEBI" id="CHEBI:36208"/>
        <dbReference type="ChEBI" id="CHEBI:145989"/>
        <dbReference type="ChEBI" id="CHEBI:456216"/>
        <dbReference type="EC" id="2.7.1.71"/>
    </reaction>
</comment>
<dbReference type="RefSeq" id="WP_122226784.1">
    <property type="nucleotide sequence ID" value="NZ_RDQO01000001.1"/>
</dbReference>
<evidence type="ECO:0000256" key="10">
    <source>
        <dbReference type="ARBA" id="ARBA00048567"/>
    </source>
</evidence>
<evidence type="ECO:0000256" key="11">
    <source>
        <dbReference type="HAMAP-Rule" id="MF_00109"/>
    </source>
</evidence>
<evidence type="ECO:0000256" key="2">
    <source>
        <dbReference type="ARBA" id="ARBA00006997"/>
    </source>
</evidence>
<dbReference type="Proteomes" id="UP000278006">
    <property type="component" value="Unassembled WGS sequence"/>
</dbReference>